<protein>
    <submittedName>
        <fullName evidence="2">Uncharacterized protein</fullName>
    </submittedName>
</protein>
<dbReference type="AlphaFoldDB" id="A0A9W6SRL0"/>
<dbReference type="Proteomes" id="UP001165079">
    <property type="component" value="Unassembled WGS sequence"/>
</dbReference>
<name>A0A9W6SRL0_9ACTN</name>
<gene>
    <name evidence="2" type="ORF">Afil01_58830</name>
</gene>
<accession>A0A9W6SRL0</accession>
<evidence type="ECO:0000256" key="1">
    <source>
        <dbReference type="SAM" id="MobiDB-lite"/>
    </source>
</evidence>
<feature type="region of interest" description="Disordered" evidence="1">
    <location>
        <begin position="1"/>
        <end position="39"/>
    </location>
</feature>
<reference evidence="2" key="1">
    <citation type="submission" date="2023-03" db="EMBL/GenBank/DDBJ databases">
        <title>Actinorhabdospora filicis NBRC 111898.</title>
        <authorList>
            <person name="Ichikawa N."/>
            <person name="Sato H."/>
            <person name="Tonouchi N."/>
        </authorList>
    </citation>
    <scope>NUCLEOTIDE SEQUENCE</scope>
    <source>
        <strain evidence="2">NBRC 111898</strain>
    </source>
</reference>
<organism evidence="2 3">
    <name type="scientific">Actinorhabdospora filicis</name>
    <dbReference type="NCBI Taxonomy" id="1785913"/>
    <lineage>
        <taxon>Bacteria</taxon>
        <taxon>Bacillati</taxon>
        <taxon>Actinomycetota</taxon>
        <taxon>Actinomycetes</taxon>
        <taxon>Micromonosporales</taxon>
        <taxon>Micromonosporaceae</taxon>
        <taxon>Actinorhabdospora</taxon>
    </lineage>
</organism>
<evidence type="ECO:0000313" key="2">
    <source>
        <dbReference type="EMBL" id="GLZ81076.1"/>
    </source>
</evidence>
<dbReference type="EMBL" id="BSTX01000004">
    <property type="protein sequence ID" value="GLZ81076.1"/>
    <property type="molecule type" value="Genomic_DNA"/>
</dbReference>
<sequence>MVADVDVGGDERGPVGLGDGEDAEGLPEGDGGLVGHAGELPAADHADAGKLCVLVHGAKSNEARTGRNPVRA</sequence>
<keyword evidence="3" id="KW-1185">Reference proteome</keyword>
<proteinExistence type="predicted"/>
<comment type="caution">
    <text evidence="2">The sequence shown here is derived from an EMBL/GenBank/DDBJ whole genome shotgun (WGS) entry which is preliminary data.</text>
</comment>
<evidence type="ECO:0000313" key="3">
    <source>
        <dbReference type="Proteomes" id="UP001165079"/>
    </source>
</evidence>